<keyword evidence="2" id="KW-1133">Transmembrane helix</keyword>
<sequence length="337" mass="36671">MSPDRARRAALSCSHCSDDSDQAARMGLQLEDASKQAGGALTDDSAFAIGSGIGFVFTSSCLLSNRFHSAECACPVALTSCMDKYLWNVFVLPDVAQWPSPKIHSTLHALTAQWLHKMLEAAAAGGPTSMMAFTCLHITRGICDVPAQRDFPETGSGRRTIQRHIARRGGLFALSFIVFIIGGGWRRAGRRRAQIGWNSALFQDCSERRSLHATPVPQKVVPAGSATQNSPYCTQRQFDGSSSSLADPKSNASMMPWTPSRFDGSSSLAEPKSNASMMPWNPSRYVSGRMLSGRACLGNVLQDWSRVKRSLPGVLEQHGIPAKIEALNADRRDTRRQ</sequence>
<gene>
    <name evidence="3" type="ORF">THAOC_34521</name>
</gene>
<feature type="region of interest" description="Disordered" evidence="1">
    <location>
        <begin position="237"/>
        <end position="275"/>
    </location>
</feature>
<dbReference type="AlphaFoldDB" id="K0R3D8"/>
<comment type="caution">
    <text evidence="3">The sequence shown here is derived from an EMBL/GenBank/DDBJ whole genome shotgun (WGS) entry which is preliminary data.</text>
</comment>
<organism evidence="3 4">
    <name type="scientific">Thalassiosira oceanica</name>
    <name type="common">Marine diatom</name>
    <dbReference type="NCBI Taxonomy" id="159749"/>
    <lineage>
        <taxon>Eukaryota</taxon>
        <taxon>Sar</taxon>
        <taxon>Stramenopiles</taxon>
        <taxon>Ochrophyta</taxon>
        <taxon>Bacillariophyta</taxon>
        <taxon>Coscinodiscophyceae</taxon>
        <taxon>Thalassiosirophycidae</taxon>
        <taxon>Thalassiosirales</taxon>
        <taxon>Thalassiosiraceae</taxon>
        <taxon>Thalassiosira</taxon>
    </lineage>
</organism>
<evidence type="ECO:0000256" key="2">
    <source>
        <dbReference type="SAM" id="Phobius"/>
    </source>
</evidence>
<dbReference type="Proteomes" id="UP000266841">
    <property type="component" value="Unassembled WGS sequence"/>
</dbReference>
<evidence type="ECO:0000313" key="4">
    <source>
        <dbReference type="Proteomes" id="UP000266841"/>
    </source>
</evidence>
<reference evidence="3 4" key="1">
    <citation type="journal article" date="2012" name="Genome Biol.">
        <title>Genome and low-iron response of an oceanic diatom adapted to chronic iron limitation.</title>
        <authorList>
            <person name="Lommer M."/>
            <person name="Specht M."/>
            <person name="Roy A.S."/>
            <person name="Kraemer L."/>
            <person name="Andreson R."/>
            <person name="Gutowska M.A."/>
            <person name="Wolf J."/>
            <person name="Bergner S.V."/>
            <person name="Schilhabel M.B."/>
            <person name="Klostermeier U.C."/>
            <person name="Beiko R.G."/>
            <person name="Rosenstiel P."/>
            <person name="Hippler M."/>
            <person name="Laroche J."/>
        </authorList>
    </citation>
    <scope>NUCLEOTIDE SEQUENCE [LARGE SCALE GENOMIC DNA]</scope>
    <source>
        <strain evidence="3 4">CCMP1005</strain>
    </source>
</reference>
<evidence type="ECO:0000313" key="3">
    <source>
        <dbReference type="EMBL" id="EJK46795.1"/>
    </source>
</evidence>
<feature type="compositionally biased region" description="Polar residues" evidence="1">
    <location>
        <begin position="263"/>
        <end position="275"/>
    </location>
</feature>
<keyword evidence="2" id="KW-0472">Membrane</keyword>
<keyword evidence="2" id="KW-0812">Transmembrane</keyword>
<dbReference type="EMBL" id="AGNL01047533">
    <property type="protein sequence ID" value="EJK46795.1"/>
    <property type="molecule type" value="Genomic_DNA"/>
</dbReference>
<feature type="compositionally biased region" description="Polar residues" evidence="1">
    <location>
        <begin position="237"/>
        <end position="253"/>
    </location>
</feature>
<protein>
    <submittedName>
        <fullName evidence="3">Uncharacterized protein</fullName>
    </submittedName>
</protein>
<accession>K0R3D8</accession>
<name>K0R3D8_THAOC</name>
<proteinExistence type="predicted"/>
<evidence type="ECO:0000256" key="1">
    <source>
        <dbReference type="SAM" id="MobiDB-lite"/>
    </source>
</evidence>
<keyword evidence="4" id="KW-1185">Reference proteome</keyword>
<feature type="transmembrane region" description="Helical" evidence="2">
    <location>
        <begin position="165"/>
        <end position="185"/>
    </location>
</feature>